<reference evidence="3 4" key="1">
    <citation type="submission" date="2018-05" db="EMBL/GenBank/DDBJ databases">
        <title>Reference genomes for bee gut microbiota database.</title>
        <authorList>
            <person name="Ellegaard K.M."/>
        </authorList>
    </citation>
    <scope>NUCLEOTIDE SEQUENCE [LARGE SCALE GENOMIC DNA]</scope>
    <source>
        <strain evidence="3 4">ESL0177</strain>
    </source>
</reference>
<dbReference type="AlphaFoldDB" id="A0A2V4DVJ4"/>
<evidence type="ECO:0000256" key="1">
    <source>
        <dbReference type="ARBA" id="ARBA00022801"/>
    </source>
</evidence>
<dbReference type="GO" id="GO:0016787">
    <property type="term" value="F:hydrolase activity"/>
    <property type="evidence" value="ECO:0007669"/>
    <property type="project" value="UniProtKB-KW"/>
</dbReference>
<dbReference type="Gene3D" id="3.40.50.850">
    <property type="entry name" value="Isochorismatase-like"/>
    <property type="match status" value="1"/>
</dbReference>
<protein>
    <submittedName>
        <fullName evidence="3">Cysteine hydrolase</fullName>
    </submittedName>
</protein>
<dbReference type="SUPFAM" id="SSF52499">
    <property type="entry name" value="Isochorismatase-like hydrolases"/>
    <property type="match status" value="1"/>
</dbReference>
<accession>A0A2V4DVJ4</accession>
<dbReference type="Pfam" id="PF00857">
    <property type="entry name" value="Isochorismatase"/>
    <property type="match status" value="1"/>
</dbReference>
<feature type="domain" description="Isochorismatase-like" evidence="2">
    <location>
        <begin position="4"/>
        <end position="148"/>
    </location>
</feature>
<dbReference type="CDD" id="cd01014">
    <property type="entry name" value="nicotinamidase_related"/>
    <property type="match status" value="1"/>
</dbReference>
<proteinExistence type="predicted"/>
<name>A0A2V4DVJ4_9GAMM</name>
<dbReference type="InterPro" id="IPR050272">
    <property type="entry name" value="Isochorismatase-like_hydrls"/>
</dbReference>
<dbReference type="RefSeq" id="WP_110423570.1">
    <property type="nucleotide sequence ID" value="NZ_QGLP01000005.1"/>
</dbReference>
<dbReference type="PANTHER" id="PTHR43540">
    <property type="entry name" value="PEROXYUREIDOACRYLATE/UREIDOACRYLATE AMIDOHYDROLASE-RELATED"/>
    <property type="match status" value="1"/>
</dbReference>
<keyword evidence="1 3" id="KW-0378">Hydrolase</keyword>
<sequence length="183" mass="21092">MVQALMIIDVQNDYFPNGKYPLNNTEQTLQYTLKLQNYFRQKQLPIIYIQHVNQDANALFFVKNSVGCQLHPKLLPVKQNNEFIIEKAYPNSFYQTQLLQKLQQEGITQLVICGMMSHMCVDSTTRSACELNYQPILIHDACTTRDLDFNGNIVPSQLVHNSFMSALMRFATVMSCESFIKTI</sequence>
<dbReference type="EMBL" id="QGLP01000005">
    <property type="protein sequence ID" value="PXZ04233.1"/>
    <property type="molecule type" value="Genomic_DNA"/>
</dbReference>
<organism evidence="3 4">
    <name type="scientific">Gilliamella apicola</name>
    <dbReference type="NCBI Taxonomy" id="1196095"/>
    <lineage>
        <taxon>Bacteria</taxon>
        <taxon>Pseudomonadati</taxon>
        <taxon>Pseudomonadota</taxon>
        <taxon>Gammaproteobacteria</taxon>
        <taxon>Orbales</taxon>
        <taxon>Orbaceae</taxon>
        <taxon>Gilliamella</taxon>
    </lineage>
</organism>
<evidence type="ECO:0000313" key="4">
    <source>
        <dbReference type="Proteomes" id="UP000247483"/>
    </source>
</evidence>
<dbReference type="InterPro" id="IPR000868">
    <property type="entry name" value="Isochorismatase-like_dom"/>
</dbReference>
<evidence type="ECO:0000259" key="2">
    <source>
        <dbReference type="Pfam" id="PF00857"/>
    </source>
</evidence>
<evidence type="ECO:0000313" key="3">
    <source>
        <dbReference type="EMBL" id="PXZ04233.1"/>
    </source>
</evidence>
<gene>
    <name evidence="3" type="ORF">DKK79_07670</name>
</gene>
<comment type="caution">
    <text evidence="3">The sequence shown here is derived from an EMBL/GenBank/DDBJ whole genome shotgun (WGS) entry which is preliminary data.</text>
</comment>
<dbReference type="PANTHER" id="PTHR43540:SF1">
    <property type="entry name" value="ISOCHORISMATASE HYDROLASE"/>
    <property type="match status" value="1"/>
</dbReference>
<dbReference type="InterPro" id="IPR036380">
    <property type="entry name" value="Isochorismatase-like_sf"/>
</dbReference>
<dbReference type="Proteomes" id="UP000247483">
    <property type="component" value="Unassembled WGS sequence"/>
</dbReference>